<dbReference type="RefSeq" id="WP_102214169.1">
    <property type="nucleotide sequence ID" value="NZ_JBHWXE010000002.1"/>
</dbReference>
<evidence type="ECO:0008006" key="4">
    <source>
        <dbReference type="Google" id="ProtNLM"/>
    </source>
</evidence>
<feature type="transmembrane region" description="Helical" evidence="1">
    <location>
        <begin position="80"/>
        <end position="105"/>
    </location>
</feature>
<evidence type="ECO:0000256" key="1">
    <source>
        <dbReference type="SAM" id="Phobius"/>
    </source>
</evidence>
<dbReference type="Proteomes" id="UP000235363">
    <property type="component" value="Unassembled WGS sequence"/>
</dbReference>
<sequence>MSNPATDGYGPDGIDGSAVGRQLGLISLAIGLGALITSAFIIGAPFGAVAVVLGLIAIVKSIGAHRRIEAAGREPRTGGAFGMGLIGVITGGLAIAISLALLFAANNIVEEADKTCGHLDKTTAEYADCLRENTAQ</sequence>
<keyword evidence="1" id="KW-1133">Transmembrane helix</keyword>
<accession>A0A2N6SWP7</accession>
<organism evidence="2 3">
    <name type="scientific">Corynebacterium xerosis</name>
    <dbReference type="NCBI Taxonomy" id="1725"/>
    <lineage>
        <taxon>Bacteria</taxon>
        <taxon>Bacillati</taxon>
        <taxon>Actinomycetota</taxon>
        <taxon>Actinomycetes</taxon>
        <taxon>Mycobacteriales</taxon>
        <taxon>Corynebacteriaceae</taxon>
        <taxon>Corynebacterium</taxon>
    </lineage>
</organism>
<evidence type="ECO:0000313" key="3">
    <source>
        <dbReference type="Proteomes" id="UP000235363"/>
    </source>
</evidence>
<reference evidence="2 3" key="1">
    <citation type="submission" date="2017-09" db="EMBL/GenBank/DDBJ databases">
        <title>Bacterial strain isolated from the female urinary microbiota.</title>
        <authorList>
            <person name="Thomas-White K."/>
            <person name="Kumar N."/>
            <person name="Forster S."/>
            <person name="Putonti C."/>
            <person name="Lawley T."/>
            <person name="Wolfe A.J."/>
        </authorList>
    </citation>
    <scope>NUCLEOTIDE SEQUENCE [LARGE SCALE GENOMIC DNA]</scope>
    <source>
        <strain evidence="2 3">UMB0908</strain>
    </source>
</reference>
<proteinExistence type="predicted"/>
<evidence type="ECO:0000313" key="2">
    <source>
        <dbReference type="EMBL" id="PMC61491.1"/>
    </source>
</evidence>
<name>A0A2N6SWP7_9CORY</name>
<comment type="caution">
    <text evidence="2">The sequence shown here is derived from an EMBL/GenBank/DDBJ whole genome shotgun (WGS) entry which is preliminary data.</text>
</comment>
<dbReference type="EMBL" id="PNHF01000027">
    <property type="protein sequence ID" value="PMC61491.1"/>
    <property type="molecule type" value="Genomic_DNA"/>
</dbReference>
<dbReference type="AlphaFoldDB" id="A0A2N6SWP7"/>
<feature type="transmembrane region" description="Helical" evidence="1">
    <location>
        <begin position="26"/>
        <end position="59"/>
    </location>
</feature>
<gene>
    <name evidence="2" type="ORF">CJ204_10660</name>
</gene>
<keyword evidence="1" id="KW-0472">Membrane</keyword>
<keyword evidence="1" id="KW-0812">Transmembrane</keyword>
<protein>
    <recommendedName>
        <fullName evidence="4">DUF4190 domain-containing protein</fullName>
    </recommendedName>
</protein>